<evidence type="ECO:0000313" key="3">
    <source>
        <dbReference type="EMBL" id="HAE6988089.1"/>
    </source>
</evidence>
<dbReference type="KEGG" id="spt:SPA2469"/>
<organism evidence="2 4">
    <name type="scientific">Salmonella paratyphi A (strain ATCC 9150 / SARB42)</name>
    <dbReference type="NCBI Taxonomy" id="295319"/>
    <lineage>
        <taxon>Bacteria</taxon>
        <taxon>Pseudomonadati</taxon>
        <taxon>Pseudomonadota</taxon>
        <taxon>Gammaproteobacteria</taxon>
        <taxon>Enterobacterales</taxon>
        <taxon>Enterobacteriaceae</taxon>
        <taxon>Salmonella</taxon>
    </lineage>
</organism>
<proteinExistence type="predicted"/>
<dbReference type="EMBL" id="DAASTS010000023">
    <property type="protein sequence ID" value="HAE6988089.1"/>
    <property type="molecule type" value="Genomic_DNA"/>
</dbReference>
<dbReference type="HOGENOM" id="CLU_2262734_0_0_6"/>
<feature type="domain" description="DUF7716" evidence="1">
    <location>
        <begin position="15"/>
        <end position="103"/>
    </location>
</feature>
<evidence type="ECO:0000313" key="4">
    <source>
        <dbReference type="Proteomes" id="UP000008185"/>
    </source>
</evidence>
<gene>
    <name evidence="2" type="ordered locus">SPA2469</name>
    <name evidence="3" type="ORF">GNB70_003875</name>
</gene>
<dbReference type="Pfam" id="PF24832">
    <property type="entry name" value="DUF7716"/>
    <property type="match status" value="1"/>
</dbReference>
<reference evidence="3" key="2">
    <citation type="journal article" date="2018" name="Genome Biol.">
        <title>SKESA: strategic k-mer extension for scrupulous assemblies.</title>
        <authorList>
            <person name="Souvorov A."/>
            <person name="Agarwala R."/>
            <person name="Lipman D.J."/>
        </authorList>
    </citation>
    <scope>NUCLEOTIDE SEQUENCE</scope>
    <source>
        <strain evidence="3">ATCC 9150</strain>
    </source>
</reference>
<name>A0A0H2WRG6_SALPA</name>
<evidence type="ECO:0000259" key="1">
    <source>
        <dbReference type="Pfam" id="PF24832"/>
    </source>
</evidence>
<dbReference type="InterPro" id="IPR056133">
    <property type="entry name" value="DUF7716"/>
</dbReference>
<protein>
    <recommendedName>
        <fullName evidence="1">DUF7716 domain-containing protein</fullName>
    </recommendedName>
</protein>
<dbReference type="AlphaFoldDB" id="A0A0H2WRG6"/>
<dbReference type="RefSeq" id="WP_001220174.1">
    <property type="nucleotide sequence ID" value="NC_006511.1"/>
</dbReference>
<dbReference type="Proteomes" id="UP000008185">
    <property type="component" value="Chromosome"/>
</dbReference>
<reference evidence="3" key="3">
    <citation type="submission" date="2018-07" db="EMBL/GenBank/DDBJ databases">
        <authorList>
            <consortium name="NCBI Pathogen Detection Project"/>
        </authorList>
    </citation>
    <scope>NUCLEOTIDE SEQUENCE</scope>
    <source>
        <strain evidence="3">ATCC 9150</strain>
    </source>
</reference>
<accession>A0A0H2WRG6</accession>
<sequence length="103" mass="12290">MRIIKGFDSLLSEVKTLPDVGWLYVDKEFNLKSKMDILNKDYYLAENRDESFDMAENDKIRTFLESPTFCDIIDNRLNHHPNSNRDELLEAVIYYLEEDDFMD</sequence>
<reference evidence="2 4" key="1">
    <citation type="journal article" date="2004" name="Nat. Genet.">
        <title>Comparison of genome degradation in Paratyphi A and Typhi, human-restricted serovars of Salmonella enterica that cause typhoid.</title>
        <authorList>
            <person name="McClelland M."/>
            <person name="Sanderson K.E."/>
            <person name="Clifton S.W."/>
            <person name="Latreille P."/>
            <person name="Porwollik S."/>
            <person name="Sabo A."/>
            <person name="Meyer R."/>
            <person name="Bieri T."/>
            <person name="Ozersky P."/>
            <person name="McLellan M."/>
            <person name="Harkins C.R."/>
            <person name="Wang C."/>
            <person name="Nguyen C."/>
            <person name="Berghoff A."/>
            <person name="Elliott G."/>
            <person name="Kohlberg S."/>
            <person name="Strong C."/>
            <person name="Du F."/>
            <person name="Carter J."/>
            <person name="Kremizki C."/>
            <person name="Layman D."/>
            <person name="Leonard S."/>
            <person name="Sun H."/>
            <person name="Fulton L."/>
            <person name="Nash W."/>
            <person name="Miner T."/>
            <person name="Minx P."/>
            <person name="Delehaunty K."/>
            <person name="Fronick C."/>
            <person name="Magrini V."/>
            <person name="Nhan M."/>
            <person name="Warren W."/>
            <person name="Florea L."/>
            <person name="Spieth J."/>
            <person name="Wilson R.K."/>
        </authorList>
    </citation>
    <scope>NUCLEOTIDE SEQUENCE [LARGE SCALE GENOMIC DNA]</scope>
    <source>
        <strain evidence="2">ATCC 9150</strain>
        <strain evidence="4">ATCC 9150 / SARB42</strain>
    </source>
</reference>
<evidence type="ECO:0000313" key="2">
    <source>
        <dbReference type="EMBL" id="AAV78346.1"/>
    </source>
</evidence>
<dbReference type="EMBL" id="CP000026">
    <property type="protein sequence ID" value="AAV78346.1"/>
    <property type="molecule type" value="Genomic_DNA"/>
</dbReference>